<name>A0ABP0XWM4_9ROSI</name>
<protein>
    <submittedName>
        <fullName evidence="2">Uncharacterized protein</fullName>
    </submittedName>
</protein>
<feature type="compositionally biased region" description="Polar residues" evidence="1">
    <location>
        <begin position="76"/>
        <end position="86"/>
    </location>
</feature>
<gene>
    <name evidence="2" type="ORF">CITCOLO1_LOCUS3795</name>
</gene>
<keyword evidence="3" id="KW-1185">Reference proteome</keyword>
<proteinExistence type="predicted"/>
<feature type="compositionally biased region" description="Basic residues" evidence="1">
    <location>
        <begin position="92"/>
        <end position="101"/>
    </location>
</feature>
<dbReference type="EMBL" id="OZ021744">
    <property type="protein sequence ID" value="CAK9312117.1"/>
    <property type="molecule type" value="Genomic_DNA"/>
</dbReference>
<dbReference type="Proteomes" id="UP001642487">
    <property type="component" value="Chromosome 10"/>
</dbReference>
<organism evidence="2 3">
    <name type="scientific">Citrullus colocynthis</name>
    <name type="common">colocynth</name>
    <dbReference type="NCBI Taxonomy" id="252529"/>
    <lineage>
        <taxon>Eukaryota</taxon>
        <taxon>Viridiplantae</taxon>
        <taxon>Streptophyta</taxon>
        <taxon>Embryophyta</taxon>
        <taxon>Tracheophyta</taxon>
        <taxon>Spermatophyta</taxon>
        <taxon>Magnoliopsida</taxon>
        <taxon>eudicotyledons</taxon>
        <taxon>Gunneridae</taxon>
        <taxon>Pentapetalae</taxon>
        <taxon>rosids</taxon>
        <taxon>fabids</taxon>
        <taxon>Cucurbitales</taxon>
        <taxon>Cucurbitaceae</taxon>
        <taxon>Benincaseae</taxon>
        <taxon>Citrullus</taxon>
    </lineage>
</organism>
<evidence type="ECO:0000313" key="2">
    <source>
        <dbReference type="EMBL" id="CAK9312117.1"/>
    </source>
</evidence>
<feature type="region of interest" description="Disordered" evidence="1">
    <location>
        <begin position="76"/>
        <end position="110"/>
    </location>
</feature>
<accession>A0ABP0XWM4</accession>
<reference evidence="2 3" key="1">
    <citation type="submission" date="2024-03" db="EMBL/GenBank/DDBJ databases">
        <authorList>
            <person name="Gkanogiannis A."/>
            <person name="Becerra Lopez-Lavalle L."/>
        </authorList>
    </citation>
    <scope>NUCLEOTIDE SEQUENCE [LARGE SCALE GENOMIC DNA]</scope>
</reference>
<evidence type="ECO:0000256" key="1">
    <source>
        <dbReference type="SAM" id="MobiDB-lite"/>
    </source>
</evidence>
<evidence type="ECO:0000313" key="3">
    <source>
        <dbReference type="Proteomes" id="UP001642487"/>
    </source>
</evidence>
<sequence>MAKETGELGSVVRAGVTVAAVVSEEEELTATVKNVMEAAKIAIHTGRPVYKEALQSRENRSQEIFDVNREGEPLTVPSTSCCSRGMQQRGRLNNRRSRSFSRSRLAVEGS</sequence>